<evidence type="ECO:0000313" key="6">
    <source>
        <dbReference type="Proteomes" id="UP000630445"/>
    </source>
</evidence>
<organism evidence="5 7">
    <name type="scientific">Aspergillus hiratsukae</name>
    <dbReference type="NCBI Taxonomy" id="1194566"/>
    <lineage>
        <taxon>Eukaryota</taxon>
        <taxon>Fungi</taxon>
        <taxon>Dikarya</taxon>
        <taxon>Ascomycota</taxon>
        <taxon>Pezizomycotina</taxon>
        <taxon>Eurotiomycetes</taxon>
        <taxon>Eurotiomycetidae</taxon>
        <taxon>Eurotiales</taxon>
        <taxon>Aspergillaceae</taxon>
        <taxon>Aspergillus</taxon>
        <taxon>Aspergillus subgen. Fumigati</taxon>
    </lineage>
</organism>
<dbReference type="CDD" id="cd05233">
    <property type="entry name" value="SDR_c"/>
    <property type="match status" value="1"/>
</dbReference>
<dbReference type="Pfam" id="PF13561">
    <property type="entry name" value="adh_short_C2"/>
    <property type="match status" value="1"/>
</dbReference>
<comment type="caution">
    <text evidence="5">The sequence shown here is derived from an EMBL/GenBank/DDBJ whole genome shotgun (WGS) entry which is preliminary data.</text>
</comment>
<dbReference type="SUPFAM" id="SSF51735">
    <property type="entry name" value="NAD(P)-binding Rossmann-fold domains"/>
    <property type="match status" value="1"/>
</dbReference>
<evidence type="ECO:0000256" key="1">
    <source>
        <dbReference type="ARBA" id="ARBA00006484"/>
    </source>
</evidence>
<dbReference type="InterPro" id="IPR020904">
    <property type="entry name" value="Sc_DH/Rdtase_CS"/>
</dbReference>
<proteinExistence type="inferred from homology"/>
<dbReference type="GO" id="GO:0044550">
    <property type="term" value="P:secondary metabolite biosynthetic process"/>
    <property type="evidence" value="ECO:0007669"/>
    <property type="project" value="UniProtKB-ARBA"/>
</dbReference>
<dbReference type="EMBL" id="JACBAD010002120">
    <property type="protein sequence ID" value="KAF7114976.1"/>
    <property type="molecule type" value="Genomic_DNA"/>
</dbReference>
<evidence type="ECO:0000313" key="7">
    <source>
        <dbReference type="Proteomes" id="UP000662466"/>
    </source>
</evidence>
<dbReference type="PROSITE" id="PS00061">
    <property type="entry name" value="ADH_SHORT"/>
    <property type="match status" value="1"/>
</dbReference>
<dbReference type="GO" id="GO:0016491">
    <property type="term" value="F:oxidoreductase activity"/>
    <property type="evidence" value="ECO:0007669"/>
    <property type="project" value="UniProtKB-KW"/>
</dbReference>
<evidence type="ECO:0000313" key="5">
    <source>
        <dbReference type="EMBL" id="KAF7166117.1"/>
    </source>
</evidence>
<evidence type="ECO:0008006" key="8">
    <source>
        <dbReference type="Google" id="ProtNLM"/>
    </source>
</evidence>
<dbReference type="EMBL" id="JACBAF010002150">
    <property type="protein sequence ID" value="KAF7166117.1"/>
    <property type="molecule type" value="Genomic_DNA"/>
</dbReference>
<comment type="similarity">
    <text evidence="1">Belongs to the short-chain dehydrogenases/reductases (SDR) family.</text>
</comment>
<keyword evidence="2" id="KW-0521">NADP</keyword>
<name>A0A8H6Q5P7_9EURO</name>
<dbReference type="PANTHER" id="PTHR24321:SF8">
    <property type="entry name" value="ESTRADIOL 17-BETA-DEHYDROGENASE 8-RELATED"/>
    <property type="match status" value="1"/>
</dbReference>
<evidence type="ECO:0000256" key="3">
    <source>
        <dbReference type="ARBA" id="ARBA00023002"/>
    </source>
</evidence>
<evidence type="ECO:0000256" key="2">
    <source>
        <dbReference type="ARBA" id="ARBA00022857"/>
    </source>
</evidence>
<dbReference type="InterPro" id="IPR002347">
    <property type="entry name" value="SDR_fam"/>
</dbReference>
<dbReference type="FunFam" id="3.40.50.720:FF:000084">
    <property type="entry name" value="Short-chain dehydrogenase reductase"/>
    <property type="match status" value="1"/>
</dbReference>
<keyword evidence="3" id="KW-0560">Oxidoreductase</keyword>
<accession>A0A8H6Q5P7</accession>
<keyword evidence="6" id="KW-1185">Reference proteome</keyword>
<dbReference type="PANTHER" id="PTHR24321">
    <property type="entry name" value="DEHYDROGENASES, SHORT CHAIN"/>
    <property type="match status" value="1"/>
</dbReference>
<dbReference type="InterPro" id="IPR036291">
    <property type="entry name" value="NAD(P)-bd_dom_sf"/>
</dbReference>
<dbReference type="Proteomes" id="UP000662466">
    <property type="component" value="Unassembled WGS sequence"/>
</dbReference>
<dbReference type="AlphaFoldDB" id="A0A8H6Q5P7"/>
<protein>
    <recommendedName>
        <fullName evidence="8">Chanoclavine-I dehydrogenase</fullName>
    </recommendedName>
</protein>
<dbReference type="OrthoDB" id="1669814at2759"/>
<reference evidence="5" key="1">
    <citation type="submission" date="2020-06" db="EMBL/GenBank/DDBJ databases">
        <title>Draft genome sequences of strains closely related to Aspergillus parafelis and Aspergillus hiratsukae.</title>
        <authorList>
            <person name="Dos Santos R.A.C."/>
            <person name="Rivero-Menendez O."/>
            <person name="Steenwyk J.L."/>
            <person name="Mead M.E."/>
            <person name="Goldman G.H."/>
            <person name="Alastruey-Izquierdo A."/>
            <person name="Rokas A."/>
        </authorList>
    </citation>
    <scope>NUCLEOTIDE SEQUENCE</scope>
    <source>
        <strain evidence="4">CNM-CM5793</strain>
        <strain evidence="5">CNM-CM6106</strain>
    </source>
</reference>
<sequence length="261" mass="27578">MATVSGRVFAITGGASGIGAATSQLLAQRGAAAVCIGDISDQNFSTLEQKIKEINPSTKVHCSVVDVTSAQAVDDWIQSITSRFGNLHGAANVAGISQGGGMRQTPALLDESNDEWNTVLRVNLDGIFYCTKAQVRAMRGLPGGDRAIVNVASIAALWHLPDVFAYATSKNAASYFSTCVAADVFSLGIRVNTVCPGITDTPLLPKFMPGEKTVEDVKKVYQAEGFQILQPDDIARTIVWLLSEDSRPVHGANINVGATVP</sequence>
<gene>
    <name evidence="4" type="ORF">CNMCM5793_000746</name>
    <name evidence="5" type="ORF">CNMCM6106_002075</name>
</gene>
<dbReference type="PRINTS" id="PR00081">
    <property type="entry name" value="GDHRDH"/>
</dbReference>
<dbReference type="Gene3D" id="3.40.50.720">
    <property type="entry name" value="NAD(P)-binding Rossmann-like Domain"/>
    <property type="match status" value="1"/>
</dbReference>
<dbReference type="Proteomes" id="UP000630445">
    <property type="component" value="Unassembled WGS sequence"/>
</dbReference>
<evidence type="ECO:0000313" key="4">
    <source>
        <dbReference type="EMBL" id="KAF7114976.1"/>
    </source>
</evidence>